<dbReference type="GO" id="GO:0035869">
    <property type="term" value="C:ciliary transition zone"/>
    <property type="evidence" value="ECO:0007669"/>
    <property type="project" value="TreeGrafter"/>
</dbReference>
<keyword evidence="6 12" id="KW-1133">Transmembrane helix</keyword>
<keyword evidence="8 12" id="KW-0472">Membrane</keyword>
<accession>Q4RMS8</accession>
<feature type="transmembrane region" description="Helical" evidence="12">
    <location>
        <begin position="194"/>
        <end position="215"/>
    </location>
</feature>
<evidence type="ECO:0000256" key="12">
    <source>
        <dbReference type="SAM" id="Phobius"/>
    </source>
</evidence>
<keyword evidence="5" id="KW-0970">Cilium biogenesis/degradation</keyword>
<dbReference type="KEGG" id="tng:GSTEN00031898G001"/>
<dbReference type="OrthoDB" id="550113at2759"/>
<evidence type="ECO:0000256" key="3">
    <source>
        <dbReference type="ARBA" id="ARBA00008783"/>
    </source>
</evidence>
<evidence type="ECO:0000256" key="6">
    <source>
        <dbReference type="ARBA" id="ARBA00022989"/>
    </source>
</evidence>
<feature type="non-terminal residue" evidence="13">
    <location>
        <position position="1"/>
    </location>
</feature>
<evidence type="ECO:0000256" key="1">
    <source>
        <dbReference type="ARBA" id="ARBA00004138"/>
    </source>
</evidence>
<evidence type="ECO:0000256" key="8">
    <source>
        <dbReference type="ARBA" id="ARBA00023136"/>
    </source>
</evidence>
<comment type="similarity">
    <text evidence="3">Belongs to the TMEM237 family.</text>
</comment>
<comment type="function">
    <text evidence="10">Component of the transition zone in primary cilia. Required for ciliogenesis.</text>
</comment>
<protein>
    <submittedName>
        <fullName evidence="13">(spotted green pufferfish) hypothetical protein</fullName>
    </submittedName>
</protein>
<feature type="transmembrane region" description="Helical" evidence="12">
    <location>
        <begin position="161"/>
        <end position="182"/>
    </location>
</feature>
<comment type="subcellular location">
    <subcellularLocation>
        <location evidence="1">Cell projection</location>
        <location evidence="1">Cilium</location>
    </subcellularLocation>
    <subcellularLocation>
        <location evidence="2">Membrane</location>
        <topology evidence="2">Multi-pass membrane protein</topology>
    </subcellularLocation>
</comment>
<comment type="caution">
    <text evidence="13">The sequence shown here is derived from an EMBL/GenBank/DDBJ whole genome shotgun (WGS) entry which is preliminary data.</text>
</comment>
<evidence type="ECO:0000256" key="9">
    <source>
        <dbReference type="ARBA" id="ARBA00023273"/>
    </source>
</evidence>
<feature type="compositionally biased region" description="Acidic residues" evidence="11">
    <location>
        <begin position="1"/>
        <end position="13"/>
    </location>
</feature>
<reference evidence="13" key="2">
    <citation type="submission" date="2004-02" db="EMBL/GenBank/DDBJ databases">
        <authorList>
            <consortium name="Genoscope"/>
            <consortium name="Whitehead Institute Centre for Genome Research"/>
        </authorList>
    </citation>
    <scope>NUCLEOTIDE SEQUENCE</scope>
</reference>
<dbReference type="GO" id="GO:0016020">
    <property type="term" value="C:membrane"/>
    <property type="evidence" value="ECO:0007669"/>
    <property type="project" value="UniProtKB-SubCell"/>
</dbReference>
<evidence type="ECO:0000256" key="7">
    <source>
        <dbReference type="ARBA" id="ARBA00023069"/>
    </source>
</evidence>
<dbReference type="EMBL" id="CAAE01015018">
    <property type="protein sequence ID" value="CAG10304.1"/>
    <property type="molecule type" value="Genomic_DNA"/>
</dbReference>
<dbReference type="Pfam" id="PF15383">
    <property type="entry name" value="TMEM237"/>
    <property type="match status" value="2"/>
</dbReference>
<name>Q4RMS8_TETNG</name>
<dbReference type="PANTHER" id="PTHR28388">
    <property type="entry name" value="TRANSMEMBRANE PROTEIN 237"/>
    <property type="match status" value="1"/>
</dbReference>
<keyword evidence="7" id="KW-0969">Cilium</keyword>
<evidence type="ECO:0000256" key="2">
    <source>
        <dbReference type="ARBA" id="ARBA00004141"/>
    </source>
</evidence>
<evidence type="ECO:0000256" key="5">
    <source>
        <dbReference type="ARBA" id="ARBA00022794"/>
    </source>
</evidence>
<feature type="transmembrane region" description="Helical" evidence="12">
    <location>
        <begin position="247"/>
        <end position="267"/>
    </location>
</feature>
<proteinExistence type="inferred from homology"/>
<evidence type="ECO:0000256" key="4">
    <source>
        <dbReference type="ARBA" id="ARBA00022692"/>
    </source>
</evidence>
<feature type="transmembrane region" description="Helical" evidence="12">
    <location>
        <begin position="119"/>
        <end position="141"/>
    </location>
</feature>
<dbReference type="InterPro" id="IPR029409">
    <property type="entry name" value="TMEM237"/>
</dbReference>
<dbReference type="GO" id="GO:0060271">
    <property type="term" value="P:cilium assembly"/>
    <property type="evidence" value="ECO:0007669"/>
    <property type="project" value="TreeGrafter"/>
</dbReference>
<dbReference type="AlphaFoldDB" id="Q4RMS8"/>
<sequence length="274" mass="29786">WAAGLDVEDDDVLTDTPPSQPQPLGPCQGQSQPSARVFVEKSKRFQPTDCSAWRKTSVQVDHVAELQPPLWTSRDVSVRVHGGFRWAGSHGASEGRGVRPALAPVSCVLCPVSCGCRVLGLYCHGFLAGFAVWNVVVVYLLSGQHLAALSNLLQQYHGLAYPAQSLLYLLLALSTVAAFDRVNLAQASAALRELLTLDALALASFFYFSALILSLSQQMTSDRINLYPTSNATLWPPGSEHQVLNPWVTVNLVVALLVGLAWIFVGFRPEKDFT</sequence>
<dbReference type="PANTHER" id="PTHR28388:SF1">
    <property type="entry name" value="TRANSMEMBRANE PROTEIN 237"/>
    <property type="match status" value="1"/>
</dbReference>
<reference evidence="13" key="1">
    <citation type="journal article" date="2004" name="Nature">
        <title>Genome duplication in the teleost fish Tetraodon nigroviridis reveals the early vertebrate proto-karyotype.</title>
        <authorList>
            <person name="Jaillon O."/>
            <person name="Aury J.-M."/>
            <person name="Brunet F."/>
            <person name="Petit J.-L."/>
            <person name="Stange-Thomann N."/>
            <person name="Mauceli E."/>
            <person name="Bouneau L."/>
            <person name="Fischer C."/>
            <person name="Ozouf-Costaz C."/>
            <person name="Bernot A."/>
            <person name="Nicaud S."/>
            <person name="Jaffe D."/>
            <person name="Fisher S."/>
            <person name="Lutfalla G."/>
            <person name="Dossat C."/>
            <person name="Segurens B."/>
            <person name="Dasilva C."/>
            <person name="Salanoubat M."/>
            <person name="Levy M."/>
            <person name="Boudet N."/>
            <person name="Castellano S."/>
            <person name="Anthouard V."/>
            <person name="Jubin C."/>
            <person name="Castelli V."/>
            <person name="Katinka M."/>
            <person name="Vacherie B."/>
            <person name="Biemont C."/>
            <person name="Skalli Z."/>
            <person name="Cattolico L."/>
            <person name="Poulain J."/>
            <person name="De Berardinis V."/>
            <person name="Cruaud C."/>
            <person name="Duprat S."/>
            <person name="Brottier P."/>
            <person name="Coutanceau J.-P."/>
            <person name="Gouzy J."/>
            <person name="Parra G."/>
            <person name="Lardier G."/>
            <person name="Chapple C."/>
            <person name="McKernan K.J."/>
            <person name="McEwan P."/>
            <person name="Bosak S."/>
            <person name="Kellis M."/>
            <person name="Volff J.-N."/>
            <person name="Guigo R."/>
            <person name="Zody M.C."/>
            <person name="Mesirov J."/>
            <person name="Lindblad-Toh K."/>
            <person name="Birren B."/>
            <person name="Nusbaum C."/>
            <person name="Kahn D."/>
            <person name="Robinson-Rechavi M."/>
            <person name="Laudet V."/>
            <person name="Schachter V."/>
            <person name="Quetier F."/>
            <person name="Saurin W."/>
            <person name="Scarpelli C."/>
            <person name="Wincker P."/>
            <person name="Lander E.S."/>
            <person name="Weissenbach J."/>
            <person name="Roest Crollius H."/>
        </authorList>
    </citation>
    <scope>NUCLEOTIDE SEQUENCE [LARGE SCALE GENOMIC DNA]</scope>
</reference>
<feature type="region of interest" description="Disordered" evidence="11">
    <location>
        <begin position="1"/>
        <end position="33"/>
    </location>
</feature>
<organism evidence="13">
    <name type="scientific">Tetraodon nigroviridis</name>
    <name type="common">Spotted green pufferfish</name>
    <name type="synonym">Chelonodon nigroviridis</name>
    <dbReference type="NCBI Taxonomy" id="99883"/>
    <lineage>
        <taxon>Eukaryota</taxon>
        <taxon>Metazoa</taxon>
        <taxon>Chordata</taxon>
        <taxon>Craniata</taxon>
        <taxon>Vertebrata</taxon>
        <taxon>Euteleostomi</taxon>
        <taxon>Actinopterygii</taxon>
        <taxon>Neopterygii</taxon>
        <taxon>Teleostei</taxon>
        <taxon>Neoteleostei</taxon>
        <taxon>Acanthomorphata</taxon>
        <taxon>Eupercaria</taxon>
        <taxon>Tetraodontiformes</taxon>
        <taxon>Tetradontoidea</taxon>
        <taxon>Tetraodontidae</taxon>
        <taxon>Tetraodon</taxon>
    </lineage>
</organism>
<gene>
    <name evidence="13" type="ORF">GSTENG00031898001</name>
</gene>
<keyword evidence="4 12" id="KW-0812">Transmembrane</keyword>
<feature type="non-terminal residue" evidence="13">
    <location>
        <position position="274"/>
    </location>
</feature>
<evidence type="ECO:0000256" key="10">
    <source>
        <dbReference type="ARBA" id="ARBA00025631"/>
    </source>
</evidence>
<keyword evidence="9" id="KW-0966">Cell projection</keyword>
<evidence type="ECO:0000313" key="13">
    <source>
        <dbReference type="EMBL" id="CAG10304.1"/>
    </source>
</evidence>
<evidence type="ECO:0000256" key="11">
    <source>
        <dbReference type="SAM" id="MobiDB-lite"/>
    </source>
</evidence>